<sequence length="848" mass="95885">MQTPEEQTTRRSTRRALTEIPTHSGIVSVTDRDGRRSLNNNLQNTFFGGTVNFFEGTAAATVPTTFLSPSPSPDEMIIRQRGRRRIPVIFSPDIDDLKRNRASGQKDRTPVKQSSSPAVTSSIVLRSTPRKRLLLNDPLESSSGEQSSPKSSPKKPKSDVSETTIDDLSNSLKACTSNQLIQIIEKLLLKRPELEQDLSEIVPKPDLRPFELHLTCLRRTILKALPTNRLCSKTDAIAYHRASSHLSTFKKTVFDQGRRLCDSKQWTAVVDYVLMAWRIVRMIPIFDNPSHNIIRKQCFKFLALQCTVAVKNGNFSHDQLNYFLAKGKMRLLERSCRPAELPELEQSDNMSRLVSEDLSEVSSDDQFPRRRRACSAFRWKRNWKCALLTGLVCSCLLAAVLYHRQRSDSNRISVEAAAGRSGSGRNAYWMLIFCSVISYSLYLMECSYATDRIELCNRKTQHTSRVCEQIERMKSAQPVIWWKATCYHYARRKIRTTRFRRGTYFVSTKVYQERVNSFASSSTFNYDSCGVKDISNNLVIGENCAALVKFRFSKGFAFLNTASAIEFEDQRSTFFRELRRYDDYMDIQEGLDLTDCASFDEEVLALNAPPGTKPWFADPFYYWLCSCFLLSWPFRLVLAYNTAYVHYKVTKLFGTNYADFTDSTQQLALFQFYEMRLRDSSGAFVGDSSATATPAWSNVVTPDEESGRRVRCAGSAELAPTYSEALLLLDDVDTTAYAEAPETTPAASPSVIQVSAPSVYPTAATRANVVDDEDADEDDVFAVAMLSSENPPSYEEALCFPVVDSVTATEVAATHFQVDVDSPNRRMQQRCDTRLPNSRTFLSIETSL</sequence>
<feature type="compositionally biased region" description="Basic and acidic residues" evidence="6">
    <location>
        <begin position="95"/>
        <end position="110"/>
    </location>
</feature>
<evidence type="ECO:0000256" key="3">
    <source>
        <dbReference type="ARBA" id="ARBA00022692"/>
    </source>
</evidence>
<dbReference type="PANTHER" id="PTHR31893">
    <property type="entry name" value="TRANSMEMBRANE PROTEIN 151 HOMOLOG"/>
    <property type="match status" value="1"/>
</dbReference>
<feature type="compositionally biased region" description="Polar residues" evidence="6">
    <location>
        <begin position="111"/>
        <end position="122"/>
    </location>
</feature>
<feature type="compositionally biased region" description="Low complexity" evidence="6">
    <location>
        <begin position="138"/>
        <end position="151"/>
    </location>
</feature>
<name>A0AAN9U3F2_9HEMI</name>
<keyword evidence="3" id="KW-0812">Transmembrane</keyword>
<dbReference type="GO" id="GO:0031144">
    <property type="term" value="P:proteasome localization"/>
    <property type="evidence" value="ECO:0007669"/>
    <property type="project" value="InterPro"/>
</dbReference>
<proteinExistence type="inferred from homology"/>
<dbReference type="AlphaFoldDB" id="A0AAN9U3F2"/>
<dbReference type="InterPro" id="IPR026767">
    <property type="entry name" value="Tmem151"/>
</dbReference>
<accession>A0AAN9U3F2</accession>
<dbReference type="GO" id="GO:0005634">
    <property type="term" value="C:nucleus"/>
    <property type="evidence" value="ECO:0007669"/>
    <property type="project" value="InterPro"/>
</dbReference>
<evidence type="ECO:0000313" key="7">
    <source>
        <dbReference type="EMBL" id="KAK7605444.1"/>
    </source>
</evidence>
<dbReference type="InterPro" id="IPR013868">
    <property type="entry name" value="Cut8/Sts1_fam"/>
</dbReference>
<dbReference type="Gene3D" id="1.20.58.1590">
    <property type="entry name" value="Tethering factor for nuclear proteasome Cut8/Sts1"/>
    <property type="match status" value="1"/>
</dbReference>
<feature type="region of interest" description="Disordered" evidence="6">
    <location>
        <begin position="135"/>
        <end position="163"/>
    </location>
</feature>
<comment type="similarity">
    <text evidence="2">Belongs to the TMEM151 family.</text>
</comment>
<feature type="region of interest" description="Disordered" evidence="6">
    <location>
        <begin position="89"/>
        <end position="122"/>
    </location>
</feature>
<dbReference type="PANTHER" id="PTHR31893:SF5">
    <property type="entry name" value="TRANSMEMBRANE PROTEIN 151 HOMOLOG"/>
    <property type="match status" value="1"/>
</dbReference>
<dbReference type="Pfam" id="PF14857">
    <property type="entry name" value="TMEM151"/>
    <property type="match status" value="1"/>
</dbReference>
<reference evidence="7 8" key="1">
    <citation type="submission" date="2024-03" db="EMBL/GenBank/DDBJ databases">
        <title>Adaptation during the transition from Ophiocordyceps entomopathogen to insect associate is accompanied by gene loss and intensified selection.</title>
        <authorList>
            <person name="Ward C.M."/>
            <person name="Onetto C.A."/>
            <person name="Borneman A.R."/>
        </authorList>
    </citation>
    <scope>NUCLEOTIDE SEQUENCE [LARGE SCALE GENOMIC DNA]</scope>
    <source>
        <strain evidence="7">AWRI1</strain>
        <tissue evidence="7">Single Adult Female</tissue>
    </source>
</reference>
<dbReference type="Proteomes" id="UP001367676">
    <property type="component" value="Unassembled WGS sequence"/>
</dbReference>
<evidence type="ECO:0008006" key="9">
    <source>
        <dbReference type="Google" id="ProtNLM"/>
    </source>
</evidence>
<comment type="caution">
    <text evidence="7">The sequence shown here is derived from an EMBL/GenBank/DDBJ whole genome shotgun (WGS) entry which is preliminary data.</text>
</comment>
<dbReference type="Pfam" id="PF08559">
    <property type="entry name" value="Cut8"/>
    <property type="match status" value="1"/>
</dbReference>
<dbReference type="InterPro" id="IPR038422">
    <property type="entry name" value="Cut8/Sts1_sf"/>
</dbReference>
<evidence type="ECO:0000256" key="2">
    <source>
        <dbReference type="ARBA" id="ARBA00009583"/>
    </source>
</evidence>
<keyword evidence="4" id="KW-1133">Transmembrane helix</keyword>
<evidence type="ECO:0000256" key="1">
    <source>
        <dbReference type="ARBA" id="ARBA00004141"/>
    </source>
</evidence>
<keyword evidence="8" id="KW-1185">Reference proteome</keyword>
<organism evidence="7 8">
    <name type="scientific">Parthenolecanium corni</name>
    <dbReference type="NCBI Taxonomy" id="536013"/>
    <lineage>
        <taxon>Eukaryota</taxon>
        <taxon>Metazoa</taxon>
        <taxon>Ecdysozoa</taxon>
        <taxon>Arthropoda</taxon>
        <taxon>Hexapoda</taxon>
        <taxon>Insecta</taxon>
        <taxon>Pterygota</taxon>
        <taxon>Neoptera</taxon>
        <taxon>Paraneoptera</taxon>
        <taxon>Hemiptera</taxon>
        <taxon>Sternorrhyncha</taxon>
        <taxon>Coccoidea</taxon>
        <taxon>Coccidae</taxon>
        <taxon>Parthenolecanium</taxon>
    </lineage>
</organism>
<evidence type="ECO:0000313" key="8">
    <source>
        <dbReference type="Proteomes" id="UP001367676"/>
    </source>
</evidence>
<dbReference type="GO" id="GO:0016020">
    <property type="term" value="C:membrane"/>
    <property type="evidence" value="ECO:0007669"/>
    <property type="project" value="UniProtKB-SubCell"/>
</dbReference>
<comment type="subcellular location">
    <subcellularLocation>
        <location evidence="1">Membrane</location>
        <topology evidence="1">Multi-pass membrane protein</topology>
    </subcellularLocation>
</comment>
<evidence type="ECO:0000256" key="4">
    <source>
        <dbReference type="ARBA" id="ARBA00022989"/>
    </source>
</evidence>
<evidence type="ECO:0000256" key="6">
    <source>
        <dbReference type="SAM" id="MobiDB-lite"/>
    </source>
</evidence>
<evidence type="ECO:0000256" key="5">
    <source>
        <dbReference type="ARBA" id="ARBA00023136"/>
    </source>
</evidence>
<dbReference type="EMBL" id="JBBCAQ010000002">
    <property type="protein sequence ID" value="KAK7605444.1"/>
    <property type="molecule type" value="Genomic_DNA"/>
</dbReference>
<keyword evidence="5" id="KW-0472">Membrane</keyword>
<gene>
    <name evidence="7" type="ORF">V9T40_007302</name>
</gene>
<dbReference type="GO" id="GO:0071630">
    <property type="term" value="P:nuclear protein quality control by the ubiquitin-proteasome system"/>
    <property type="evidence" value="ECO:0007669"/>
    <property type="project" value="InterPro"/>
</dbReference>
<protein>
    <recommendedName>
        <fullName evidence="9">Transmembrane protein 151B</fullName>
    </recommendedName>
</protein>